<dbReference type="HAMAP" id="MF_00160">
    <property type="entry name" value="SerC_aminotrans_5"/>
    <property type="match status" value="1"/>
</dbReference>
<reference evidence="13 14" key="1">
    <citation type="journal article" date="2019" name="Int. J. Syst. Evol. Microbiol.">
        <title>The Global Catalogue of Microorganisms (GCM) 10K type strain sequencing project: providing services to taxonomists for standard genome sequencing and annotation.</title>
        <authorList>
            <consortium name="The Broad Institute Genomics Platform"/>
            <consortium name="The Broad Institute Genome Sequencing Center for Infectious Disease"/>
            <person name="Wu L."/>
            <person name="Ma J."/>
        </authorList>
    </citation>
    <scope>NUCLEOTIDE SEQUENCE [LARGE SCALE GENOMIC DNA]</scope>
    <source>
        <strain evidence="13 14">JCM 15134</strain>
    </source>
</reference>
<comment type="subcellular location">
    <subcellularLocation>
        <location evidence="11">Cytoplasm</location>
    </subcellularLocation>
</comment>
<evidence type="ECO:0000256" key="10">
    <source>
        <dbReference type="ARBA" id="ARBA00049007"/>
    </source>
</evidence>
<dbReference type="InterPro" id="IPR020578">
    <property type="entry name" value="Aminotrans_V_PyrdxlP_BS"/>
</dbReference>
<feature type="binding site" evidence="11">
    <location>
        <begin position="236"/>
        <end position="237"/>
    </location>
    <ligand>
        <name>pyridoxal 5'-phosphate</name>
        <dbReference type="ChEBI" id="CHEBI:597326"/>
    </ligand>
</feature>
<comment type="subunit">
    <text evidence="11">Homodimer.</text>
</comment>
<sequence>MIRSHNFSAGPSALPIEVLEKVHQELFDFAGTGSSIMEISHRSVLFKNLFEKIESDIRDILDIPENYKVLFLQGGATLQFSQVPMNLLNGKKKADYIHTGLWSGKAIRSASRFCDTHIVASNEMTGFNHIPLQEELNLSSDAAYLHYTENETVQGVQFNYTPNSSVPLVCDASSSLLSKPIELNKHGLVYASAQKNIGISGVTIVIINEDLFNMAPNSTPEILNYTSLAKANSLINTPATFPLYITGLMLDWLISQGGIAEVHHRNKQKAGLLYDTISSSGGFYKNNVID</sequence>
<evidence type="ECO:0000256" key="1">
    <source>
        <dbReference type="ARBA" id="ARBA00005099"/>
    </source>
</evidence>
<dbReference type="PANTHER" id="PTHR43247:SF1">
    <property type="entry name" value="PHOSPHOSERINE AMINOTRANSFERASE"/>
    <property type="match status" value="1"/>
</dbReference>
<evidence type="ECO:0000256" key="11">
    <source>
        <dbReference type="HAMAP-Rule" id="MF_00160"/>
    </source>
</evidence>
<feature type="binding site" evidence="11">
    <location>
        <begin position="76"/>
        <end position="77"/>
    </location>
    <ligand>
        <name>pyridoxal 5'-phosphate</name>
        <dbReference type="ChEBI" id="CHEBI:597326"/>
    </ligand>
</feature>
<feature type="binding site" evidence="11">
    <location>
        <position position="42"/>
    </location>
    <ligand>
        <name>L-glutamate</name>
        <dbReference type="ChEBI" id="CHEBI:29985"/>
    </ligand>
</feature>
<keyword evidence="8 11" id="KW-0718">Serine biosynthesis</keyword>
<dbReference type="InterPro" id="IPR015421">
    <property type="entry name" value="PyrdxlP-dep_Trfase_major"/>
</dbReference>
<feature type="binding site" evidence="11">
    <location>
        <position position="171"/>
    </location>
    <ligand>
        <name>pyridoxal 5'-phosphate</name>
        <dbReference type="ChEBI" id="CHEBI:597326"/>
    </ligand>
</feature>
<comment type="pathway">
    <text evidence="11">Cofactor biosynthesis; pyridoxine 5'-phosphate biosynthesis; pyridoxine 5'-phosphate from D-erythrose 4-phosphate: step 3/5.</text>
</comment>
<feature type="binding site" evidence="11">
    <location>
        <position position="194"/>
    </location>
    <ligand>
        <name>pyridoxal 5'-phosphate</name>
        <dbReference type="ChEBI" id="CHEBI:597326"/>
    </ligand>
</feature>
<feature type="domain" description="Aminotransferase class V" evidence="12">
    <location>
        <begin position="6"/>
        <end position="284"/>
    </location>
</feature>
<dbReference type="Pfam" id="PF00266">
    <property type="entry name" value="Aminotran_5"/>
    <property type="match status" value="1"/>
</dbReference>
<comment type="catalytic activity">
    <reaction evidence="9 11">
        <text>4-(phosphooxy)-L-threonine + 2-oxoglutarate = (R)-3-hydroxy-2-oxo-4-phosphooxybutanoate + L-glutamate</text>
        <dbReference type="Rhea" id="RHEA:16573"/>
        <dbReference type="ChEBI" id="CHEBI:16810"/>
        <dbReference type="ChEBI" id="CHEBI:29985"/>
        <dbReference type="ChEBI" id="CHEBI:58452"/>
        <dbReference type="ChEBI" id="CHEBI:58538"/>
        <dbReference type="EC" id="2.6.1.52"/>
    </reaction>
</comment>
<comment type="cofactor">
    <cofactor evidence="11">
        <name>pyridoxal 5'-phosphate</name>
        <dbReference type="ChEBI" id="CHEBI:597326"/>
    </cofactor>
    <text evidence="11">Binds 1 pyridoxal phosphate per subunit.</text>
</comment>
<evidence type="ECO:0000313" key="13">
    <source>
        <dbReference type="EMBL" id="GAA0700702.1"/>
    </source>
</evidence>
<accession>A0ABN1I9X4</accession>
<organism evidence="13 14">
    <name type="scientific">Marinobacterium maritimum</name>
    <dbReference type="NCBI Taxonomy" id="500162"/>
    <lineage>
        <taxon>Bacteria</taxon>
        <taxon>Pseudomonadati</taxon>
        <taxon>Pseudomonadota</taxon>
        <taxon>Gammaproteobacteria</taxon>
        <taxon>Oceanospirillales</taxon>
        <taxon>Oceanospirillaceae</taxon>
        <taxon>Marinobacterium</taxon>
    </lineage>
</organism>
<keyword evidence="3 11" id="KW-0032">Aminotransferase</keyword>
<gene>
    <name evidence="13" type="primary">serC_1</name>
    <name evidence="11" type="synonym">serC</name>
    <name evidence="13" type="ORF">GCM10009104_32200</name>
</gene>
<evidence type="ECO:0000256" key="5">
    <source>
        <dbReference type="ARBA" id="ARBA00022679"/>
    </source>
</evidence>
<dbReference type="EMBL" id="BAAAET010000005">
    <property type="protein sequence ID" value="GAA0700702.1"/>
    <property type="molecule type" value="Genomic_DNA"/>
</dbReference>
<evidence type="ECO:0000256" key="9">
    <source>
        <dbReference type="ARBA" id="ARBA00047630"/>
    </source>
</evidence>
<keyword evidence="7 11" id="KW-0664">Pyridoxine biosynthesis</keyword>
<keyword evidence="6 11" id="KW-0663">Pyridoxal phosphate</keyword>
<name>A0ABN1I9X4_9GAMM</name>
<evidence type="ECO:0000313" key="14">
    <source>
        <dbReference type="Proteomes" id="UP001499915"/>
    </source>
</evidence>
<evidence type="ECO:0000256" key="7">
    <source>
        <dbReference type="ARBA" id="ARBA00023096"/>
    </source>
</evidence>
<comment type="catalytic activity">
    <reaction evidence="10 11">
        <text>O-phospho-L-serine + 2-oxoglutarate = 3-phosphooxypyruvate + L-glutamate</text>
        <dbReference type="Rhea" id="RHEA:14329"/>
        <dbReference type="ChEBI" id="CHEBI:16810"/>
        <dbReference type="ChEBI" id="CHEBI:18110"/>
        <dbReference type="ChEBI" id="CHEBI:29985"/>
        <dbReference type="ChEBI" id="CHEBI:57524"/>
        <dbReference type="EC" id="2.6.1.52"/>
    </reaction>
</comment>
<feature type="binding site" evidence="11">
    <location>
        <position position="152"/>
    </location>
    <ligand>
        <name>pyridoxal 5'-phosphate</name>
        <dbReference type="ChEBI" id="CHEBI:597326"/>
    </ligand>
</feature>
<dbReference type="Proteomes" id="UP001499915">
    <property type="component" value="Unassembled WGS sequence"/>
</dbReference>
<dbReference type="InterPro" id="IPR022278">
    <property type="entry name" value="Pser_aminoTfrase"/>
</dbReference>
<dbReference type="NCBIfam" id="NF003764">
    <property type="entry name" value="PRK05355.1"/>
    <property type="match status" value="1"/>
</dbReference>
<keyword evidence="14" id="KW-1185">Reference proteome</keyword>
<evidence type="ECO:0000259" key="12">
    <source>
        <dbReference type="Pfam" id="PF00266"/>
    </source>
</evidence>
<dbReference type="InterPro" id="IPR015424">
    <property type="entry name" value="PyrdxlP-dep_Trfase"/>
</dbReference>
<keyword evidence="4 11" id="KW-0028">Amino-acid biosynthesis</keyword>
<keyword evidence="11" id="KW-0963">Cytoplasm</keyword>
<comment type="caution">
    <text evidence="13">The sequence shown here is derived from an EMBL/GenBank/DDBJ whole genome shotgun (WGS) entry which is preliminary data.</text>
</comment>
<evidence type="ECO:0000256" key="8">
    <source>
        <dbReference type="ARBA" id="ARBA00023299"/>
    </source>
</evidence>
<dbReference type="InterPro" id="IPR000192">
    <property type="entry name" value="Aminotrans_V_dom"/>
</dbReference>
<keyword evidence="5 11" id="KW-0808">Transferase</keyword>
<protein>
    <recommendedName>
        <fullName evidence="11">Phosphoserine aminotransferase</fullName>
        <ecNumber evidence="11">2.6.1.52</ecNumber>
    </recommendedName>
    <alternativeName>
        <fullName evidence="11">Phosphohydroxythreonine aminotransferase</fullName>
        <shortName evidence="11">PSAT</shortName>
    </alternativeName>
</protein>
<comment type="caution">
    <text evidence="11">Lacks conserved residue(s) required for the propagation of feature annotation.</text>
</comment>
<comment type="function">
    <text evidence="11">Catalyzes the reversible conversion of 3-phosphohydroxypyruvate to phosphoserine and of 3-hydroxy-2-oxo-4-phosphonooxybutanoate to phosphohydroxythreonine.</text>
</comment>
<evidence type="ECO:0000256" key="3">
    <source>
        <dbReference type="ARBA" id="ARBA00022576"/>
    </source>
</evidence>
<comment type="similarity">
    <text evidence="2 11">Belongs to the class-V pyridoxal-phosphate-dependent aminotransferase family. SerC subfamily.</text>
</comment>
<dbReference type="InterPro" id="IPR015422">
    <property type="entry name" value="PyrdxlP-dep_Trfase_small"/>
</dbReference>
<feature type="modified residue" description="N6-(pyridoxal phosphate)lysine" evidence="11">
    <location>
        <position position="195"/>
    </location>
</feature>
<feature type="binding site" evidence="11">
    <location>
        <position position="102"/>
    </location>
    <ligand>
        <name>pyridoxal 5'-phosphate</name>
        <dbReference type="ChEBI" id="CHEBI:597326"/>
    </ligand>
</feature>
<dbReference type="Gene3D" id="3.40.640.10">
    <property type="entry name" value="Type I PLP-dependent aspartate aminotransferase-like (Major domain)"/>
    <property type="match status" value="1"/>
</dbReference>
<dbReference type="PROSITE" id="PS00595">
    <property type="entry name" value="AA_TRANSFER_CLASS_5"/>
    <property type="match status" value="1"/>
</dbReference>
<comment type="pathway">
    <text evidence="1 11">Amino-acid biosynthesis; L-serine biosynthesis; L-serine from 3-phospho-D-glycerate: step 2/3.</text>
</comment>
<evidence type="ECO:0000256" key="4">
    <source>
        <dbReference type="ARBA" id="ARBA00022605"/>
    </source>
</evidence>
<proteinExistence type="inferred from homology"/>
<evidence type="ECO:0000256" key="2">
    <source>
        <dbReference type="ARBA" id="ARBA00006904"/>
    </source>
</evidence>
<dbReference type="PANTHER" id="PTHR43247">
    <property type="entry name" value="PHOSPHOSERINE AMINOTRANSFERASE"/>
    <property type="match status" value="1"/>
</dbReference>
<dbReference type="SUPFAM" id="SSF53383">
    <property type="entry name" value="PLP-dependent transferases"/>
    <property type="match status" value="1"/>
</dbReference>
<evidence type="ECO:0000256" key="6">
    <source>
        <dbReference type="ARBA" id="ARBA00022898"/>
    </source>
</evidence>
<dbReference type="Gene3D" id="3.90.1150.10">
    <property type="entry name" value="Aspartate Aminotransferase, domain 1"/>
    <property type="match status" value="1"/>
</dbReference>
<dbReference type="EC" id="2.6.1.52" evidence="11"/>
<dbReference type="RefSeq" id="WP_343808385.1">
    <property type="nucleotide sequence ID" value="NZ_BAAAET010000005.1"/>
</dbReference>